<organism evidence="1 2">
    <name type="scientific">Rhodopila globiformis</name>
    <name type="common">Rhodopseudomonas globiformis</name>
    <dbReference type="NCBI Taxonomy" id="1071"/>
    <lineage>
        <taxon>Bacteria</taxon>
        <taxon>Pseudomonadati</taxon>
        <taxon>Pseudomonadota</taxon>
        <taxon>Alphaproteobacteria</taxon>
        <taxon>Acetobacterales</taxon>
        <taxon>Acetobacteraceae</taxon>
        <taxon>Rhodopila</taxon>
    </lineage>
</organism>
<evidence type="ECO:0000313" key="2">
    <source>
        <dbReference type="Proteomes" id="UP000239724"/>
    </source>
</evidence>
<accession>A0A2S6MWB0</accession>
<name>A0A2S6MWB0_RHOGL</name>
<reference evidence="1 2" key="1">
    <citation type="journal article" date="2018" name="Arch. Microbiol.">
        <title>New insights into the metabolic potential of the phototrophic purple bacterium Rhodopila globiformis DSM 161(T) from its draft genome sequence and evidence for a vanadium-dependent nitrogenase.</title>
        <authorList>
            <person name="Imhoff J.F."/>
            <person name="Rahn T."/>
            <person name="Kunzel S."/>
            <person name="Neulinger S.C."/>
        </authorList>
    </citation>
    <scope>NUCLEOTIDE SEQUENCE [LARGE SCALE GENOMIC DNA]</scope>
    <source>
        <strain evidence="1 2">DSM 161</strain>
    </source>
</reference>
<protein>
    <submittedName>
        <fullName evidence="1">Uncharacterized protein</fullName>
    </submittedName>
</protein>
<dbReference type="RefSeq" id="WP_104522486.1">
    <property type="nucleotide sequence ID" value="NZ_NHRY01000268.1"/>
</dbReference>
<dbReference type="EMBL" id="NHRY01000268">
    <property type="protein sequence ID" value="PPQ26655.1"/>
    <property type="molecule type" value="Genomic_DNA"/>
</dbReference>
<dbReference type="Proteomes" id="UP000239724">
    <property type="component" value="Unassembled WGS sequence"/>
</dbReference>
<evidence type="ECO:0000313" key="1">
    <source>
        <dbReference type="EMBL" id="PPQ26655.1"/>
    </source>
</evidence>
<keyword evidence="2" id="KW-1185">Reference proteome</keyword>
<sequence>MAANRFTLKGSGVEVDYTIGITPGLPALLYKEGAFQKSFTEAEITTEDTGLGQLVSVSLILSIDTGGKRFGFFLPFIDIARGQTATFHTIGIDEMFSGPDSVPHRPSRWRCFEMTGEAQSVIVPL</sequence>
<dbReference type="OrthoDB" id="8563183at2"/>
<proteinExistence type="predicted"/>
<dbReference type="AlphaFoldDB" id="A0A2S6MWB0"/>
<gene>
    <name evidence="1" type="ORF">CCS01_29535</name>
</gene>
<comment type="caution">
    <text evidence="1">The sequence shown here is derived from an EMBL/GenBank/DDBJ whole genome shotgun (WGS) entry which is preliminary data.</text>
</comment>